<feature type="transmembrane region" description="Helical" evidence="1">
    <location>
        <begin position="281"/>
        <end position="302"/>
    </location>
</feature>
<feature type="transmembrane region" description="Helical" evidence="1">
    <location>
        <begin position="255"/>
        <end position="275"/>
    </location>
</feature>
<evidence type="ECO:0000256" key="1">
    <source>
        <dbReference type="SAM" id="Phobius"/>
    </source>
</evidence>
<keyword evidence="1" id="KW-1133">Transmembrane helix</keyword>
<feature type="transmembrane region" description="Helical" evidence="1">
    <location>
        <begin position="5"/>
        <end position="27"/>
    </location>
</feature>
<dbReference type="Proteomes" id="UP001642483">
    <property type="component" value="Unassembled WGS sequence"/>
</dbReference>
<dbReference type="EMBL" id="CAWYQH010000108">
    <property type="protein sequence ID" value="CAK8688938.1"/>
    <property type="molecule type" value="Genomic_DNA"/>
</dbReference>
<accession>A0ABP0GDA3</accession>
<gene>
    <name evidence="2" type="ORF">CVLEPA_LOCUS20939</name>
</gene>
<keyword evidence="1" id="KW-0812">Transmembrane</keyword>
<name>A0ABP0GDA3_CLALP</name>
<protein>
    <submittedName>
        <fullName evidence="2">Uncharacterized protein</fullName>
    </submittedName>
</protein>
<evidence type="ECO:0000313" key="2">
    <source>
        <dbReference type="EMBL" id="CAK8688938.1"/>
    </source>
</evidence>
<keyword evidence="3" id="KW-1185">Reference proteome</keyword>
<feature type="transmembrane region" description="Helical" evidence="1">
    <location>
        <begin position="104"/>
        <end position="125"/>
    </location>
</feature>
<evidence type="ECO:0000313" key="3">
    <source>
        <dbReference type="Proteomes" id="UP001642483"/>
    </source>
</evidence>
<dbReference type="PANTHER" id="PTHR33802:SF1">
    <property type="entry name" value="XK-RELATED PROTEIN"/>
    <property type="match status" value="1"/>
</dbReference>
<sequence length="326" mass="36507">MPGKILLYTLVVFAFCSFVLSVVFSYLNTDASRGDEPNPVISTLYKNSTTAIDKKYPQEITPIGTVFGIVWPVIYLWNAVGIVYILISLFLPQHKSPVKIEPTLTPYHFLVSYIFLFLIPIAWLFSFDNEILELSLAFLILAAVLAYITIGISCKRTHDSEKILKKSKSKAMLWLMRILVQNGLCVLATWLTIAMLINVVNVIIYYNSPGLDVALRRDTLNQEDASTVGLSLLMFFIISWFIIENVIWEKYCRYNFTIYPVVILGSGGLVARLRVEGGTRNLILASVVLGISSLAFTVRIILSVYRSRSRNRGTSGSGHTLGDSSL</sequence>
<dbReference type="PANTHER" id="PTHR33802">
    <property type="entry name" value="SI:CH211-161H7.5-RELATED"/>
    <property type="match status" value="1"/>
</dbReference>
<feature type="transmembrane region" description="Helical" evidence="1">
    <location>
        <begin position="174"/>
        <end position="205"/>
    </location>
</feature>
<proteinExistence type="predicted"/>
<organism evidence="2 3">
    <name type="scientific">Clavelina lepadiformis</name>
    <name type="common">Light-bulb sea squirt</name>
    <name type="synonym">Ascidia lepadiformis</name>
    <dbReference type="NCBI Taxonomy" id="159417"/>
    <lineage>
        <taxon>Eukaryota</taxon>
        <taxon>Metazoa</taxon>
        <taxon>Chordata</taxon>
        <taxon>Tunicata</taxon>
        <taxon>Ascidiacea</taxon>
        <taxon>Aplousobranchia</taxon>
        <taxon>Clavelinidae</taxon>
        <taxon>Clavelina</taxon>
    </lineage>
</organism>
<keyword evidence="1" id="KW-0472">Membrane</keyword>
<reference evidence="2 3" key="1">
    <citation type="submission" date="2024-02" db="EMBL/GenBank/DDBJ databases">
        <authorList>
            <person name="Daric V."/>
            <person name="Darras S."/>
        </authorList>
    </citation>
    <scope>NUCLEOTIDE SEQUENCE [LARGE SCALE GENOMIC DNA]</scope>
</reference>
<feature type="transmembrane region" description="Helical" evidence="1">
    <location>
        <begin position="131"/>
        <end position="153"/>
    </location>
</feature>
<feature type="transmembrane region" description="Helical" evidence="1">
    <location>
        <begin position="69"/>
        <end position="92"/>
    </location>
</feature>
<feature type="transmembrane region" description="Helical" evidence="1">
    <location>
        <begin position="225"/>
        <end position="243"/>
    </location>
</feature>
<comment type="caution">
    <text evidence="2">The sequence shown here is derived from an EMBL/GenBank/DDBJ whole genome shotgun (WGS) entry which is preliminary data.</text>
</comment>